<dbReference type="KEGG" id="ave:Arcve_0004"/>
<dbReference type="eggNOG" id="arCOG00545">
    <property type="taxonomic scope" value="Archaea"/>
</dbReference>
<dbReference type="AlphaFoldDB" id="F2KME9"/>
<sequence>MHSLDFAEFFGFFPYRRLRGRGVSPHFSMRIGDVDFHIDSSKGDDFNLITHAHSDHHGQKNMDNPNAVASHETAAILSASTGKAFSGRTFSVGKTLRFGEVKVKTYHTGHMHGSTAFYFDNGVLVTGDVKDYRGLPKCSVLIAEATYGSPEHIFEDEVERLVEEAPNSVLGAYPVGKAQRVAEILTNAGYSVAACNKISRICMCLGIEVDADDGEVFLVPPRELPYVRRSGRRYVLTAQNFYSFPRIVLSDHLDYEGILRMVEHCNPEHVIFYHGNPSECLIQELESMGYEVTLLHELEKVKVRRKS</sequence>
<dbReference type="STRING" id="693661.Arcve_0004"/>
<protein>
    <submittedName>
        <fullName evidence="2">Beta-lactamase domain protein</fullName>
    </submittedName>
</protein>
<name>F2KME9_ARCVS</name>
<accession>F2KME9</accession>
<keyword evidence="3" id="KW-1185">Reference proteome</keyword>
<dbReference type="InterPro" id="IPR001279">
    <property type="entry name" value="Metallo-B-lactamas"/>
</dbReference>
<dbReference type="SMART" id="SM00849">
    <property type="entry name" value="Lactamase_B"/>
    <property type="match status" value="1"/>
</dbReference>
<dbReference type="EMBL" id="CP002588">
    <property type="protein sequence ID" value="AEA46048.1"/>
    <property type="molecule type" value="Genomic_DNA"/>
</dbReference>
<dbReference type="Proteomes" id="UP000008136">
    <property type="component" value="Chromosome"/>
</dbReference>
<dbReference type="InterPro" id="IPR036866">
    <property type="entry name" value="RibonucZ/Hydroxyglut_hydro"/>
</dbReference>
<feature type="domain" description="Metallo-beta-lactamase" evidence="1">
    <location>
        <begin position="25"/>
        <end position="173"/>
    </location>
</feature>
<evidence type="ECO:0000313" key="2">
    <source>
        <dbReference type="EMBL" id="AEA46048.1"/>
    </source>
</evidence>
<dbReference type="Gene3D" id="3.60.15.10">
    <property type="entry name" value="Ribonuclease Z/Hydroxyacylglutathione hydrolase-like"/>
    <property type="match status" value="1"/>
</dbReference>
<dbReference type="GeneID" id="10393093"/>
<dbReference type="CDD" id="cd06262">
    <property type="entry name" value="metallo-hydrolase-like_MBL-fold"/>
    <property type="match status" value="1"/>
</dbReference>
<dbReference type="InterPro" id="IPR011108">
    <property type="entry name" value="RMMBL"/>
</dbReference>
<evidence type="ECO:0000259" key="1">
    <source>
        <dbReference type="SMART" id="SM00849"/>
    </source>
</evidence>
<dbReference type="RefSeq" id="WP_013682724.1">
    <property type="nucleotide sequence ID" value="NC_015320.1"/>
</dbReference>
<dbReference type="Pfam" id="PF07521">
    <property type="entry name" value="RMMBL"/>
    <property type="match status" value="1"/>
</dbReference>
<evidence type="ECO:0000313" key="3">
    <source>
        <dbReference type="Proteomes" id="UP000008136"/>
    </source>
</evidence>
<organism evidence="2 3">
    <name type="scientific">Archaeoglobus veneficus (strain DSM 11195 / SNP6)</name>
    <dbReference type="NCBI Taxonomy" id="693661"/>
    <lineage>
        <taxon>Archaea</taxon>
        <taxon>Methanobacteriati</taxon>
        <taxon>Methanobacteriota</taxon>
        <taxon>Archaeoglobi</taxon>
        <taxon>Archaeoglobales</taxon>
        <taxon>Archaeoglobaceae</taxon>
        <taxon>Archaeoglobus</taxon>
    </lineage>
</organism>
<dbReference type="SUPFAM" id="SSF56281">
    <property type="entry name" value="Metallo-hydrolase/oxidoreductase"/>
    <property type="match status" value="1"/>
</dbReference>
<proteinExistence type="predicted"/>
<reference evidence="2 3" key="1">
    <citation type="submission" date="2011-03" db="EMBL/GenBank/DDBJ databases">
        <title>The complete genome of Archaeoglobus veneficus SNP6.</title>
        <authorList>
            <consortium name="US DOE Joint Genome Institute (JGI-PGF)"/>
            <person name="Lucas S."/>
            <person name="Copeland A."/>
            <person name="Lapidus A."/>
            <person name="Bruce D."/>
            <person name="Goodwin L."/>
            <person name="Pitluck S."/>
            <person name="Kyrpides N."/>
            <person name="Mavromatis K."/>
            <person name="Pagani I."/>
            <person name="Ivanova N."/>
            <person name="Mikhailova N."/>
            <person name="Lu M."/>
            <person name="Detter J.C."/>
            <person name="Tapia R."/>
            <person name="Han C."/>
            <person name="Land M."/>
            <person name="Hauser L."/>
            <person name="Markowitz V."/>
            <person name="Cheng J.-F."/>
            <person name="Hugenholtz P."/>
            <person name="Woyke T."/>
            <person name="Wu D."/>
            <person name="Spring S."/>
            <person name="Brambilla E."/>
            <person name="Klenk H.-P."/>
            <person name="Eisen J.A."/>
        </authorList>
    </citation>
    <scope>NUCLEOTIDE SEQUENCE [LARGE SCALE GENOMIC DNA]</scope>
    <source>
        <strain>SNP6</strain>
    </source>
</reference>
<gene>
    <name evidence="2" type="ordered locus">Arcve_0004</name>
</gene>
<dbReference type="HOGENOM" id="CLU_078136_0_0_2"/>
<dbReference type="OrthoDB" id="40950at2157"/>